<organism evidence="1">
    <name type="scientific">marine sediment metagenome</name>
    <dbReference type="NCBI Taxonomy" id="412755"/>
    <lineage>
        <taxon>unclassified sequences</taxon>
        <taxon>metagenomes</taxon>
        <taxon>ecological metagenomes</taxon>
    </lineage>
</organism>
<comment type="caution">
    <text evidence="1">The sequence shown here is derived from an EMBL/GenBank/DDBJ whole genome shotgun (WGS) entry which is preliminary data.</text>
</comment>
<proteinExistence type="predicted"/>
<accession>X0WKB9</accession>
<reference evidence="1" key="1">
    <citation type="journal article" date="2014" name="Front. Microbiol.">
        <title>High frequency of phylogenetically diverse reductive dehalogenase-homologous genes in deep subseafloor sedimentary metagenomes.</title>
        <authorList>
            <person name="Kawai M."/>
            <person name="Futagami T."/>
            <person name="Toyoda A."/>
            <person name="Takaki Y."/>
            <person name="Nishi S."/>
            <person name="Hori S."/>
            <person name="Arai W."/>
            <person name="Tsubouchi T."/>
            <person name="Morono Y."/>
            <person name="Uchiyama I."/>
            <person name="Ito T."/>
            <person name="Fujiyama A."/>
            <person name="Inagaki F."/>
            <person name="Takami H."/>
        </authorList>
    </citation>
    <scope>NUCLEOTIDE SEQUENCE</scope>
    <source>
        <strain evidence="1">Expedition CK06-06</strain>
    </source>
</reference>
<evidence type="ECO:0000313" key="1">
    <source>
        <dbReference type="EMBL" id="GAG23682.1"/>
    </source>
</evidence>
<protein>
    <submittedName>
        <fullName evidence="1">Uncharacterized protein</fullName>
    </submittedName>
</protein>
<dbReference type="AlphaFoldDB" id="X0WKB9"/>
<name>X0WKB9_9ZZZZ</name>
<gene>
    <name evidence="1" type="ORF">S01H1_49615</name>
</gene>
<sequence>MAEGLAQVESTEGVNPALVSIEGGWQIGYLLEPLENGWVTVFVPQAPTPMSGNVMYLPVDRVRPLGIPMIQAMSIVKRMGVGSAKALRGADLTLPAGA</sequence>
<dbReference type="EMBL" id="BARS01031927">
    <property type="protein sequence ID" value="GAG23682.1"/>
    <property type="molecule type" value="Genomic_DNA"/>
</dbReference>